<gene>
    <name evidence="4" type="ORF">EW146_g9914</name>
</gene>
<feature type="region of interest" description="Disordered" evidence="2">
    <location>
        <begin position="811"/>
        <end position="851"/>
    </location>
</feature>
<feature type="domain" description="C2H2-type" evidence="3">
    <location>
        <begin position="3"/>
        <end position="34"/>
    </location>
</feature>
<feature type="compositionally biased region" description="Basic residues" evidence="2">
    <location>
        <begin position="108"/>
        <end position="118"/>
    </location>
</feature>
<keyword evidence="1" id="KW-0863">Zinc-finger</keyword>
<dbReference type="EMBL" id="SGPL01001013">
    <property type="protein sequence ID" value="THH05402.1"/>
    <property type="molecule type" value="Genomic_DNA"/>
</dbReference>
<feature type="compositionally biased region" description="Acidic residues" evidence="2">
    <location>
        <begin position="1253"/>
        <end position="1288"/>
    </location>
</feature>
<dbReference type="InterPro" id="IPR013087">
    <property type="entry name" value="Znf_C2H2_type"/>
</dbReference>
<evidence type="ECO:0000256" key="2">
    <source>
        <dbReference type="SAM" id="MobiDB-lite"/>
    </source>
</evidence>
<dbReference type="InterPro" id="IPR041078">
    <property type="entry name" value="Plavaka"/>
</dbReference>
<sequence>MIFACEKECGRTFNKSAGLSIHKKSCFIHQGRIRSTLQRYQNAERERKRLVAEKREREAAEKVSQENEAKRRRLDEDLVLSDNNLTPLGAQAVAALPVHQEPQLTRAGRPRRKYRLPARYRDDPPPVPTPVLNPPPAVPSADPPFSDPESNVPNHRPIPTTTKPNAFGIFREYPDRPSYNPDEFTTLSDIADFPTAESLSIPQQSQPNNSLLAKLVTVAKPWFAPFPNPTIARLLGWQFGPDRSSQKSLEEIQHLVDDVLRAPDYQQEHLHNFNAAHEAHRLDNNGAATSSTTASLGGSQSGVTFIGTGWHETSVEICVPDGRKHAAEGDNPKFHISGLYYRNLLDVIKDAVADTSSRLFHWFPFKTFWQHSPTAEKTRIIDEVYSSDAFLEEHEKIQRAPPEPGCNLERVVLGLMFWSDSTHLANFGDASLWPIYIFFANQSKYFRGKPTCGACHHLAYIPKLPETDFQNFFHQHTGLGATKEMLTHCRRELMQAIWSVLFNSDFMEAYEHGIVLCCADGVYRRIFPRIFTYSADYPEKVILASIRSLAQCLCPRCCTSKAQASEMGTKVDAHQRQATARQDDAEYQHKVKTAREFIYQKGISIKSVHVDRVLEANSLTPTRNIFSTRFRPFGFNFFNMLTVDLMHEFELGVWKAIFIHLLRILTAEGGRTIVQLNNRFRHIQTFGGDTIRRFPSNVSAMKQLAARDFEDLLQCAIPVFEGLLPPPHNKIVLDMLYTLAEWHALAKLRMHTEPSLAILDTVTAELGAVVRKFHHTTCQSYVTCELPREVAARGRRKATKDARSALAASQSLAASRSVAPQNDNDVGDSPAAVTDRTKQNQRQTASSVDSNTARRKYLNLNTYKWHSLGDYVAMIRLFGTSDSYSTQPGELEHRRVKRFYGRTNRKGATGQITKLERREEYIKQMQERERKQDSADLTHQPAVPKFVLESLPLTDPEEHYYISKGQKFHFNVAAWLRQAPADDPAVKDFLGCLKDHLLSRCLGRQYDGDEVKFSEAERNTIFIQQHLIYCHKVLRINYTSYDVHRGQDSINPRTDADVMVLAHEELEDNAHPFWYARVLGIYHVNIVHIGPQSLDTRPKRMHFLWVRWFGRDLSGRAGRKARRLHRVGFVPDTDPTAFGFLDPQEVIRGCHLIPASAHGRTSDLLQSSNSLGRPHGETDDYRYYYVNHFVDRDMFMRYLGGGVGHTTMPNMSSAEDSNSNTNDQFEGDGVGDDSSMPQAQNYDDGARKHDGNEDTESEEDNEDNESEEDEPEDDQGEGNSESEENEVDECGKGTPDTHLSTTFKCTDSIHGRLTPFGSLYILDYVQNDRVTRIDDFTGLALSDRLARYEILPIWKDLKPNTKLELYLLHETRTYEIHRHDNNQLVRTISFPRTLTIQ</sequence>
<feature type="region of interest" description="Disordered" evidence="2">
    <location>
        <begin position="53"/>
        <end position="75"/>
    </location>
</feature>
<dbReference type="PROSITE" id="PS50157">
    <property type="entry name" value="ZINC_FINGER_C2H2_2"/>
    <property type="match status" value="1"/>
</dbReference>
<dbReference type="Proteomes" id="UP000310158">
    <property type="component" value="Unassembled WGS sequence"/>
</dbReference>
<dbReference type="GO" id="GO:0008270">
    <property type="term" value="F:zinc ion binding"/>
    <property type="evidence" value="ECO:0007669"/>
    <property type="project" value="UniProtKB-KW"/>
</dbReference>
<dbReference type="OrthoDB" id="3183767at2759"/>
<evidence type="ECO:0000313" key="4">
    <source>
        <dbReference type="EMBL" id="THH05402.1"/>
    </source>
</evidence>
<accession>A0A4S4L272</accession>
<dbReference type="Pfam" id="PF18759">
    <property type="entry name" value="Plavaka"/>
    <property type="match status" value="1"/>
</dbReference>
<comment type="caution">
    <text evidence="4">The sequence shown here is derived from an EMBL/GenBank/DDBJ whole genome shotgun (WGS) entry which is preliminary data.</text>
</comment>
<feature type="compositionally biased region" description="Polar residues" evidence="2">
    <location>
        <begin position="840"/>
        <end position="851"/>
    </location>
</feature>
<organism evidence="4 5">
    <name type="scientific">Bondarzewia mesenterica</name>
    <dbReference type="NCBI Taxonomy" id="1095465"/>
    <lineage>
        <taxon>Eukaryota</taxon>
        <taxon>Fungi</taxon>
        <taxon>Dikarya</taxon>
        <taxon>Basidiomycota</taxon>
        <taxon>Agaricomycotina</taxon>
        <taxon>Agaricomycetes</taxon>
        <taxon>Russulales</taxon>
        <taxon>Bondarzewiaceae</taxon>
        <taxon>Bondarzewia</taxon>
    </lineage>
</organism>
<reference evidence="4 5" key="1">
    <citation type="submission" date="2019-02" db="EMBL/GenBank/DDBJ databases">
        <title>Genome sequencing of the rare red list fungi Bondarzewia mesenterica.</title>
        <authorList>
            <person name="Buettner E."/>
            <person name="Kellner H."/>
        </authorList>
    </citation>
    <scope>NUCLEOTIDE SEQUENCE [LARGE SCALE GENOMIC DNA]</scope>
    <source>
        <strain evidence="4 5">DSM 108281</strain>
    </source>
</reference>
<evidence type="ECO:0000259" key="3">
    <source>
        <dbReference type="PROSITE" id="PS50157"/>
    </source>
</evidence>
<feature type="region of interest" description="Disordered" evidence="2">
    <location>
        <begin position="94"/>
        <end position="182"/>
    </location>
</feature>
<feature type="compositionally biased region" description="Polar residues" evidence="2">
    <location>
        <begin position="1209"/>
        <end position="1224"/>
    </location>
</feature>
<feature type="region of interest" description="Disordered" evidence="2">
    <location>
        <begin position="1209"/>
        <end position="1296"/>
    </location>
</feature>
<evidence type="ECO:0000256" key="1">
    <source>
        <dbReference type="PROSITE-ProRule" id="PRU00042"/>
    </source>
</evidence>
<feature type="compositionally biased region" description="Pro residues" evidence="2">
    <location>
        <begin position="125"/>
        <end position="146"/>
    </location>
</feature>
<protein>
    <recommendedName>
        <fullName evidence="3">C2H2-type domain-containing protein</fullName>
    </recommendedName>
</protein>
<proteinExistence type="predicted"/>
<feature type="compositionally biased region" description="Polar residues" evidence="2">
    <location>
        <begin position="149"/>
        <end position="164"/>
    </location>
</feature>
<evidence type="ECO:0000313" key="5">
    <source>
        <dbReference type="Proteomes" id="UP000310158"/>
    </source>
</evidence>
<keyword evidence="1" id="KW-0862">Zinc</keyword>
<name>A0A4S4L272_9AGAM</name>
<keyword evidence="1" id="KW-0479">Metal-binding</keyword>
<keyword evidence="5" id="KW-1185">Reference proteome</keyword>